<evidence type="ECO:0000256" key="2">
    <source>
        <dbReference type="SAM" id="SignalP"/>
    </source>
</evidence>
<dbReference type="PANTHER" id="PTHR35889:SF3">
    <property type="entry name" value="F-BOX DOMAIN-CONTAINING PROTEIN"/>
    <property type="match status" value="1"/>
</dbReference>
<dbReference type="InterPro" id="IPR013039">
    <property type="entry name" value="DUF1588"/>
</dbReference>
<feature type="domain" description="DUF1585" evidence="3">
    <location>
        <begin position="773"/>
        <end position="844"/>
    </location>
</feature>
<dbReference type="AlphaFoldDB" id="A0A518DL60"/>
<dbReference type="InterPro" id="IPR011429">
    <property type="entry name" value="Cyt_c_Planctomycete-type"/>
</dbReference>
<reference evidence="9 10" key="1">
    <citation type="submission" date="2019-02" db="EMBL/GenBank/DDBJ databases">
        <title>Deep-cultivation of Planctomycetes and their phenomic and genomic characterization uncovers novel biology.</title>
        <authorList>
            <person name="Wiegand S."/>
            <person name="Jogler M."/>
            <person name="Boedeker C."/>
            <person name="Pinto D."/>
            <person name="Vollmers J."/>
            <person name="Rivas-Marin E."/>
            <person name="Kohn T."/>
            <person name="Peeters S.H."/>
            <person name="Heuer A."/>
            <person name="Rast P."/>
            <person name="Oberbeckmann S."/>
            <person name="Bunk B."/>
            <person name="Jeske O."/>
            <person name="Meyerdierks A."/>
            <person name="Storesund J.E."/>
            <person name="Kallscheuer N."/>
            <person name="Luecker S."/>
            <person name="Lage O.M."/>
            <person name="Pohl T."/>
            <person name="Merkel B.J."/>
            <person name="Hornburger P."/>
            <person name="Mueller R.-W."/>
            <person name="Bruemmer F."/>
            <person name="Labrenz M."/>
            <person name="Spormann A.M."/>
            <person name="Op den Camp H."/>
            <person name="Overmann J."/>
            <person name="Amann R."/>
            <person name="Jetten M.S.M."/>
            <person name="Mascher T."/>
            <person name="Medema M.H."/>
            <person name="Devos D.P."/>
            <person name="Kaster A.-K."/>
            <person name="Ovreas L."/>
            <person name="Rohde M."/>
            <person name="Galperin M.Y."/>
            <person name="Jogler C."/>
        </authorList>
    </citation>
    <scope>NUCLEOTIDE SEQUENCE [LARGE SCALE GENOMIC DNA]</scope>
    <source>
        <strain evidence="9 10">Pla85_3_4</strain>
    </source>
</reference>
<evidence type="ECO:0000313" key="9">
    <source>
        <dbReference type="EMBL" id="QDU92573.1"/>
    </source>
</evidence>
<dbReference type="KEGG" id="lcre:Pla8534_03210"/>
<dbReference type="Pfam" id="PF07626">
    <property type="entry name" value="PSD3"/>
    <property type="match status" value="1"/>
</dbReference>
<dbReference type="InterPro" id="IPR011478">
    <property type="entry name" value="DUF1585"/>
</dbReference>
<dbReference type="InterPro" id="IPR013036">
    <property type="entry name" value="DUF1587"/>
</dbReference>
<evidence type="ECO:0000259" key="5">
    <source>
        <dbReference type="Pfam" id="PF07627"/>
    </source>
</evidence>
<feature type="domain" description="DUF1592" evidence="6">
    <location>
        <begin position="491"/>
        <end position="618"/>
    </location>
</feature>
<feature type="domain" description="DUF1595" evidence="8">
    <location>
        <begin position="422"/>
        <end position="481"/>
    </location>
</feature>
<name>A0A518DL60_9BACT</name>
<dbReference type="InterPro" id="IPR013042">
    <property type="entry name" value="DUF1592"/>
</dbReference>
<dbReference type="Pfam" id="PF07637">
    <property type="entry name" value="PSD5"/>
    <property type="match status" value="1"/>
</dbReference>
<dbReference type="GO" id="GO:0020037">
    <property type="term" value="F:heme binding"/>
    <property type="evidence" value="ECO:0007669"/>
    <property type="project" value="InterPro"/>
</dbReference>
<feature type="domain" description="DUF1587" evidence="4">
    <location>
        <begin position="130"/>
        <end position="191"/>
    </location>
</feature>
<proteinExistence type="predicted"/>
<feature type="domain" description="Cytochrome C Planctomycete-type" evidence="7">
    <location>
        <begin position="46"/>
        <end position="93"/>
    </location>
</feature>
<dbReference type="InterPro" id="IPR013043">
    <property type="entry name" value="DUF1595"/>
</dbReference>
<accession>A0A518DL60</accession>
<sequence length="847" mass="94031" precursor="true">MIRIPSLFACALVCCCFGFASQALFAQADDAVAELAEVNAILQQSCISCHGPKTSKAGLRLDQLDRDLVAGDDAELWHEVLNQISAGDMPPAEADPLEGKARQRLTAWIRTGLEAAAVQRRSTQGQVVLRRLTRYEYQHTMEDLLGLSIDFSSDLPPEAISPNGFLNNGQTLLMSPVQLETYLQAARQALELFLNPPALSEAYHYYVASHAAQAADLQQQSKGKATPGKQGKKAKTARQPEPQGYTRKSKATNVGGRDGLFIFPLSPAELAEQKAGHSTFEPIIIRPEFRQTYTLDAWPTEGEILVRVRAAGGNGQPQMTVAMGYRASGAVLNLKPLGRRIVTGTADEPQTFEFRARMEALPVFLSGKDKFRGELVTVTNESITSDLLLDSVEVIYPAPQLLTAHQVLLDREAFVDETTFVEAVLRKFVPRAFRRPVAEAEIQRLLALHALMLQRSQNRQTALRDTLAVVLSSPQFLYLSEPRTEGDARTLNDHELASRLSYLLWSTMPDDELRQLADDGKLGDPQVLSVQVKRLLADERSERFVQNFVYQWLDLGGLGRVAVNPEHFPQYNDDLQRDSAEETYAFFRHVLRHDLPALEFLDSRFVMLNDRMAKHYGVANVAGSQFRPLPNAAIPQRSGLLTQASILTANSNGVESHPIKRGVWLLRQLLNDPPPPPPPNVPQLEEATLEQGLTLSQRLQEHRNNAACFDCHQKIDPWGLTFENYDAIGRWRGADLSAQKPMGARKSARAERAGEVSVNVSRDASAVLPGNVSVSGLREMQQHLVQSKSKAFARALTENLLIYALGRSLEFTDAPAVDTLTEAFIDDGYRLAPMIERIVLHEIFRTK</sequence>
<evidence type="ECO:0000259" key="8">
    <source>
        <dbReference type="Pfam" id="PF07637"/>
    </source>
</evidence>
<dbReference type="PANTHER" id="PTHR35889">
    <property type="entry name" value="CYCLOINULO-OLIGOSACCHARIDE FRUCTANOTRANSFERASE-RELATED"/>
    <property type="match status" value="1"/>
</dbReference>
<dbReference type="InterPro" id="IPR036909">
    <property type="entry name" value="Cyt_c-like_dom_sf"/>
</dbReference>
<dbReference type="Pfam" id="PF07624">
    <property type="entry name" value="PSD2"/>
    <property type="match status" value="1"/>
</dbReference>
<evidence type="ECO:0000259" key="7">
    <source>
        <dbReference type="Pfam" id="PF07635"/>
    </source>
</evidence>
<keyword evidence="2" id="KW-0732">Signal</keyword>
<gene>
    <name evidence="9" type="ORF">Pla8534_03210</name>
</gene>
<dbReference type="Pfam" id="PF07627">
    <property type="entry name" value="PSCyt3"/>
    <property type="match status" value="1"/>
</dbReference>
<feature type="region of interest" description="Disordered" evidence="1">
    <location>
        <begin position="217"/>
        <end position="252"/>
    </location>
</feature>
<evidence type="ECO:0000259" key="4">
    <source>
        <dbReference type="Pfam" id="PF07626"/>
    </source>
</evidence>
<dbReference type="Pfam" id="PF07635">
    <property type="entry name" value="PSCyt1"/>
    <property type="match status" value="1"/>
</dbReference>
<protein>
    <submittedName>
        <fullName evidence="9">Planctomycete cytochrome C</fullName>
    </submittedName>
</protein>
<organism evidence="9 10">
    <name type="scientific">Lignipirellula cremea</name>
    <dbReference type="NCBI Taxonomy" id="2528010"/>
    <lineage>
        <taxon>Bacteria</taxon>
        <taxon>Pseudomonadati</taxon>
        <taxon>Planctomycetota</taxon>
        <taxon>Planctomycetia</taxon>
        <taxon>Pirellulales</taxon>
        <taxon>Pirellulaceae</taxon>
        <taxon>Lignipirellula</taxon>
    </lineage>
</organism>
<dbReference type="EMBL" id="CP036433">
    <property type="protein sequence ID" value="QDU92573.1"/>
    <property type="molecule type" value="Genomic_DNA"/>
</dbReference>
<feature type="chain" id="PRO_5021975232" evidence="2">
    <location>
        <begin position="27"/>
        <end position="847"/>
    </location>
</feature>
<evidence type="ECO:0000259" key="3">
    <source>
        <dbReference type="Pfam" id="PF07624"/>
    </source>
</evidence>
<dbReference type="Gene3D" id="1.10.760.10">
    <property type="entry name" value="Cytochrome c-like domain"/>
    <property type="match status" value="1"/>
</dbReference>
<dbReference type="OrthoDB" id="175242at2"/>
<dbReference type="SUPFAM" id="SSF46626">
    <property type="entry name" value="Cytochrome c"/>
    <property type="match status" value="1"/>
</dbReference>
<dbReference type="Pfam" id="PF07631">
    <property type="entry name" value="PSD4"/>
    <property type="match status" value="1"/>
</dbReference>
<dbReference type="Proteomes" id="UP000317648">
    <property type="component" value="Chromosome"/>
</dbReference>
<keyword evidence="10" id="KW-1185">Reference proteome</keyword>
<feature type="signal peptide" evidence="2">
    <location>
        <begin position="1"/>
        <end position="26"/>
    </location>
</feature>
<dbReference type="GO" id="GO:0009055">
    <property type="term" value="F:electron transfer activity"/>
    <property type="evidence" value="ECO:0007669"/>
    <property type="project" value="InterPro"/>
</dbReference>
<evidence type="ECO:0000259" key="6">
    <source>
        <dbReference type="Pfam" id="PF07631"/>
    </source>
</evidence>
<evidence type="ECO:0000313" key="10">
    <source>
        <dbReference type="Proteomes" id="UP000317648"/>
    </source>
</evidence>
<feature type="domain" description="DUF1588" evidence="5">
    <location>
        <begin position="637"/>
        <end position="733"/>
    </location>
</feature>
<evidence type="ECO:0000256" key="1">
    <source>
        <dbReference type="SAM" id="MobiDB-lite"/>
    </source>
</evidence>